<comment type="caution">
    <text evidence="7">The sequence shown here is derived from an EMBL/GenBank/DDBJ whole genome shotgun (WGS) entry which is preliminary data.</text>
</comment>
<accession>A0A4Y9YCR7</accession>
<evidence type="ECO:0000256" key="1">
    <source>
        <dbReference type="ARBA" id="ARBA00007905"/>
    </source>
</evidence>
<dbReference type="InterPro" id="IPR018170">
    <property type="entry name" value="Aldo/ket_reductase_CS"/>
</dbReference>
<dbReference type="PROSITE" id="PS00798">
    <property type="entry name" value="ALDOKETO_REDUCTASE_1"/>
    <property type="match status" value="1"/>
</dbReference>
<evidence type="ECO:0000259" key="6">
    <source>
        <dbReference type="Pfam" id="PF00248"/>
    </source>
</evidence>
<feature type="active site" description="Proton donor" evidence="3">
    <location>
        <position position="56"/>
    </location>
</feature>
<sequence>MLSLAAPSCGGDGEDVGHGYTMPLLGLGVWLNRDAKRTIPLALAAGYRHIDSAQSYGNEAEVGEGVRVSGVPRSEVFVTSKIMNPNHGYESTLRGVEASIRRFGFDYLDLFLIHDPMSGSKRRLDTYRALLELRDQGKLKSAYSGIRHLEEIQKAGMELPAVNQIEIHPFCQQRPIAAWCREHDIVVQAYCPLIRGRMDDPIIVNVAKKHNRDPAQILIRWSLQHGFVPLPKSSNPARIKSNAEVYDFELDKEDMDALDSLDQGAQGAISWNPVDHP</sequence>
<dbReference type="EMBL" id="SEOQ01000605">
    <property type="protein sequence ID" value="TFY59668.1"/>
    <property type="molecule type" value="Genomic_DNA"/>
</dbReference>
<dbReference type="FunFam" id="3.20.20.100:FF:000015">
    <property type="entry name" value="Oxidoreductase, aldo/keto reductase family"/>
    <property type="match status" value="1"/>
</dbReference>
<evidence type="ECO:0000313" key="8">
    <source>
        <dbReference type="Proteomes" id="UP000298327"/>
    </source>
</evidence>
<reference evidence="7 8" key="1">
    <citation type="submission" date="2019-02" db="EMBL/GenBank/DDBJ databases">
        <title>Genome sequencing of the rare red list fungi Dentipellis fragilis.</title>
        <authorList>
            <person name="Buettner E."/>
            <person name="Kellner H."/>
        </authorList>
    </citation>
    <scope>NUCLEOTIDE SEQUENCE [LARGE SCALE GENOMIC DNA]</scope>
    <source>
        <strain evidence="7 8">DSM 105465</strain>
    </source>
</reference>
<dbReference type="InterPro" id="IPR023210">
    <property type="entry name" value="NADP_OxRdtase_dom"/>
</dbReference>
<comment type="similarity">
    <text evidence="1">Belongs to the aldo/keto reductase family.</text>
</comment>
<dbReference type="Gene3D" id="3.20.20.100">
    <property type="entry name" value="NADP-dependent oxidoreductase domain"/>
    <property type="match status" value="1"/>
</dbReference>
<dbReference type="AlphaFoldDB" id="A0A4Y9YCR7"/>
<dbReference type="InterPro" id="IPR020471">
    <property type="entry name" value="AKR"/>
</dbReference>
<feature type="domain" description="NADP-dependent oxidoreductase" evidence="6">
    <location>
        <begin position="33"/>
        <end position="262"/>
    </location>
</feature>
<evidence type="ECO:0000256" key="4">
    <source>
        <dbReference type="PIRSR" id="PIRSR000097-2"/>
    </source>
</evidence>
<keyword evidence="2" id="KW-0560">Oxidoreductase</keyword>
<evidence type="ECO:0000256" key="3">
    <source>
        <dbReference type="PIRSR" id="PIRSR000097-1"/>
    </source>
</evidence>
<gene>
    <name evidence="7" type="ORF">EVG20_g7699</name>
</gene>
<evidence type="ECO:0000313" key="7">
    <source>
        <dbReference type="EMBL" id="TFY59668.1"/>
    </source>
</evidence>
<dbReference type="PANTHER" id="PTHR43827:SF13">
    <property type="entry name" value="ALDO_KETO REDUCTASE FAMILY PROTEIN"/>
    <property type="match status" value="1"/>
</dbReference>
<dbReference type="PANTHER" id="PTHR43827">
    <property type="entry name" value="2,5-DIKETO-D-GLUCONIC ACID REDUCTASE"/>
    <property type="match status" value="1"/>
</dbReference>
<dbReference type="PRINTS" id="PR00069">
    <property type="entry name" value="ALDKETRDTASE"/>
</dbReference>
<proteinExistence type="inferred from homology"/>
<dbReference type="Proteomes" id="UP000298327">
    <property type="component" value="Unassembled WGS sequence"/>
</dbReference>
<feature type="site" description="Lowers pKa of active site Tyr" evidence="5">
    <location>
        <position position="81"/>
    </location>
</feature>
<name>A0A4Y9YCR7_9AGAM</name>
<dbReference type="SUPFAM" id="SSF51430">
    <property type="entry name" value="NAD(P)-linked oxidoreductase"/>
    <property type="match status" value="1"/>
</dbReference>
<dbReference type="CDD" id="cd19071">
    <property type="entry name" value="AKR_AKR1-5-like"/>
    <property type="match status" value="1"/>
</dbReference>
<evidence type="ECO:0000256" key="5">
    <source>
        <dbReference type="PIRSR" id="PIRSR000097-3"/>
    </source>
</evidence>
<dbReference type="OrthoDB" id="416253at2759"/>
<dbReference type="Pfam" id="PF00248">
    <property type="entry name" value="Aldo_ket_red"/>
    <property type="match status" value="1"/>
</dbReference>
<dbReference type="STRING" id="205917.A0A4Y9YCR7"/>
<evidence type="ECO:0000256" key="2">
    <source>
        <dbReference type="ARBA" id="ARBA00023002"/>
    </source>
</evidence>
<dbReference type="InterPro" id="IPR036812">
    <property type="entry name" value="NAD(P)_OxRdtase_dom_sf"/>
</dbReference>
<feature type="binding site" evidence="4">
    <location>
        <position position="114"/>
    </location>
    <ligand>
        <name>substrate</name>
    </ligand>
</feature>
<dbReference type="PROSITE" id="PS00063">
    <property type="entry name" value="ALDOKETO_REDUCTASE_3"/>
    <property type="match status" value="1"/>
</dbReference>
<organism evidence="7 8">
    <name type="scientific">Dentipellis fragilis</name>
    <dbReference type="NCBI Taxonomy" id="205917"/>
    <lineage>
        <taxon>Eukaryota</taxon>
        <taxon>Fungi</taxon>
        <taxon>Dikarya</taxon>
        <taxon>Basidiomycota</taxon>
        <taxon>Agaricomycotina</taxon>
        <taxon>Agaricomycetes</taxon>
        <taxon>Russulales</taxon>
        <taxon>Hericiaceae</taxon>
        <taxon>Dentipellis</taxon>
    </lineage>
</organism>
<protein>
    <recommendedName>
        <fullName evidence="6">NADP-dependent oxidoreductase domain-containing protein</fullName>
    </recommendedName>
</protein>
<keyword evidence="8" id="KW-1185">Reference proteome</keyword>
<dbReference type="GO" id="GO:0016491">
    <property type="term" value="F:oxidoreductase activity"/>
    <property type="evidence" value="ECO:0007669"/>
    <property type="project" value="UniProtKB-KW"/>
</dbReference>
<dbReference type="PIRSF" id="PIRSF000097">
    <property type="entry name" value="AKR"/>
    <property type="match status" value="1"/>
</dbReference>